<dbReference type="PANTHER" id="PTHR44757">
    <property type="entry name" value="DIGUANYLATE CYCLASE DGCP"/>
    <property type="match status" value="1"/>
</dbReference>
<feature type="domain" description="PAC" evidence="2">
    <location>
        <begin position="256"/>
        <end position="308"/>
    </location>
</feature>
<evidence type="ECO:0000313" key="3">
    <source>
        <dbReference type="EMBL" id="PWR73287.1"/>
    </source>
</evidence>
<dbReference type="EMBL" id="QGMZ01000020">
    <property type="protein sequence ID" value="PWR73287.1"/>
    <property type="molecule type" value="Genomic_DNA"/>
</dbReference>
<evidence type="ECO:0000259" key="1">
    <source>
        <dbReference type="PROSITE" id="PS50112"/>
    </source>
</evidence>
<dbReference type="PANTHER" id="PTHR44757:SF2">
    <property type="entry name" value="BIOFILM ARCHITECTURE MAINTENANCE PROTEIN MBAA"/>
    <property type="match status" value="1"/>
</dbReference>
<dbReference type="RefSeq" id="WP_109941183.1">
    <property type="nucleotide sequence ID" value="NZ_CP176366.1"/>
</dbReference>
<dbReference type="Gene3D" id="1.10.10.10">
    <property type="entry name" value="Winged helix-like DNA-binding domain superfamily/Winged helix DNA-binding domain"/>
    <property type="match status" value="1"/>
</dbReference>
<dbReference type="PROSITE" id="PS50112">
    <property type="entry name" value="PAS"/>
    <property type="match status" value="1"/>
</dbReference>
<dbReference type="InterPro" id="IPR035965">
    <property type="entry name" value="PAS-like_dom_sf"/>
</dbReference>
<dbReference type="Pfam" id="PF00989">
    <property type="entry name" value="PAS"/>
    <property type="match status" value="1"/>
</dbReference>
<protein>
    <recommendedName>
        <fullName evidence="5">Histidine kinase</fullName>
    </recommendedName>
</protein>
<dbReference type="Pfam" id="PF08279">
    <property type="entry name" value="HTH_11"/>
    <property type="match status" value="1"/>
</dbReference>
<dbReference type="SMART" id="SM00086">
    <property type="entry name" value="PAC"/>
    <property type="match status" value="1"/>
</dbReference>
<dbReference type="SMART" id="SM00091">
    <property type="entry name" value="PAS"/>
    <property type="match status" value="2"/>
</dbReference>
<dbReference type="SUPFAM" id="SSF55785">
    <property type="entry name" value="PYP-like sensor domain (PAS domain)"/>
    <property type="match status" value="2"/>
</dbReference>
<sequence length="316" mass="35977">MTPDATNTIIKYLKTQEKPLSISEISREIGISRTTLSRYLDQMHFSGQVSLFEIGKAKKYLLTSELPANSLCNISSNLIVILDNNFRILFVNKSTLQFCKVTLDQVIGKRIDVLHLDLFLSVNIVNLLKNYQGDDLKYFSCEGYLENQYKYYELILSKGKIVNYHSTISIVVKDITEKKQLEDKLQFLAAIVTYSEDAIIALDKNLKICVWNKGSERLFGYPAEEVIGKPITIIHPPGYTEVISLHDRVMRGEQINQYECSRKRKDGTLIDISLSVSLVYGLSGDVIGTAAIYRDISGRKRMEKEIAKLHHQLEVN</sequence>
<dbReference type="SUPFAM" id="SSF46785">
    <property type="entry name" value="Winged helix' DNA-binding domain"/>
    <property type="match status" value="1"/>
</dbReference>
<dbReference type="InterPro" id="IPR013196">
    <property type="entry name" value="HTH_11"/>
</dbReference>
<dbReference type="GO" id="GO:0006355">
    <property type="term" value="P:regulation of DNA-templated transcription"/>
    <property type="evidence" value="ECO:0007669"/>
    <property type="project" value="InterPro"/>
</dbReference>
<dbReference type="Gene3D" id="3.30.450.20">
    <property type="entry name" value="PAS domain"/>
    <property type="match status" value="2"/>
</dbReference>
<gene>
    <name evidence="3" type="ORF">DLD82_11045</name>
</gene>
<evidence type="ECO:0000313" key="4">
    <source>
        <dbReference type="Proteomes" id="UP000245934"/>
    </source>
</evidence>
<organism evidence="3 4">
    <name type="scientific">Methanospirillum stamsii</name>
    <dbReference type="NCBI Taxonomy" id="1277351"/>
    <lineage>
        <taxon>Archaea</taxon>
        <taxon>Methanobacteriati</taxon>
        <taxon>Methanobacteriota</taxon>
        <taxon>Stenosarchaea group</taxon>
        <taxon>Methanomicrobia</taxon>
        <taxon>Methanomicrobiales</taxon>
        <taxon>Methanospirillaceae</taxon>
        <taxon>Methanospirillum</taxon>
    </lineage>
</organism>
<dbReference type="InterPro" id="IPR000700">
    <property type="entry name" value="PAS-assoc_C"/>
</dbReference>
<dbReference type="NCBIfam" id="TIGR00229">
    <property type="entry name" value="sensory_box"/>
    <property type="match status" value="1"/>
</dbReference>
<dbReference type="AlphaFoldDB" id="A0A2V2NAE3"/>
<dbReference type="CDD" id="cd00090">
    <property type="entry name" value="HTH_ARSR"/>
    <property type="match status" value="1"/>
</dbReference>
<dbReference type="InterPro" id="IPR013767">
    <property type="entry name" value="PAS_fold"/>
</dbReference>
<dbReference type="Proteomes" id="UP000245934">
    <property type="component" value="Unassembled WGS sequence"/>
</dbReference>
<dbReference type="InterPro" id="IPR036388">
    <property type="entry name" value="WH-like_DNA-bd_sf"/>
</dbReference>
<evidence type="ECO:0008006" key="5">
    <source>
        <dbReference type="Google" id="ProtNLM"/>
    </source>
</evidence>
<dbReference type="GeneID" id="97610075"/>
<dbReference type="OrthoDB" id="110779at2157"/>
<keyword evidence="4" id="KW-1185">Reference proteome</keyword>
<dbReference type="InterPro" id="IPR036390">
    <property type="entry name" value="WH_DNA-bd_sf"/>
</dbReference>
<dbReference type="GO" id="GO:0003677">
    <property type="term" value="F:DNA binding"/>
    <property type="evidence" value="ECO:0007669"/>
    <property type="project" value="InterPro"/>
</dbReference>
<dbReference type="InterPro" id="IPR001610">
    <property type="entry name" value="PAC"/>
</dbReference>
<accession>A0A2V2NAE3</accession>
<dbReference type="InterPro" id="IPR000014">
    <property type="entry name" value="PAS"/>
</dbReference>
<reference evidence="3 4" key="1">
    <citation type="submission" date="2018-05" db="EMBL/GenBank/DDBJ databases">
        <title>Draft genome of Methanospirillum stamsii Pt1.</title>
        <authorList>
            <person name="Dueholm M.S."/>
            <person name="Nielsen P.H."/>
            <person name="Bakmann L.F."/>
            <person name="Otzen D.E."/>
        </authorList>
    </citation>
    <scope>NUCLEOTIDE SEQUENCE [LARGE SCALE GENOMIC DNA]</scope>
    <source>
        <strain evidence="3 4">Pt1</strain>
    </source>
</reference>
<comment type="caution">
    <text evidence="3">The sequence shown here is derived from an EMBL/GenBank/DDBJ whole genome shotgun (WGS) entry which is preliminary data.</text>
</comment>
<evidence type="ECO:0000259" key="2">
    <source>
        <dbReference type="PROSITE" id="PS50113"/>
    </source>
</evidence>
<proteinExistence type="predicted"/>
<feature type="domain" description="PAS" evidence="1">
    <location>
        <begin position="184"/>
        <end position="253"/>
    </location>
</feature>
<dbReference type="InterPro" id="IPR011991">
    <property type="entry name" value="ArsR-like_HTH"/>
</dbReference>
<dbReference type="CDD" id="cd00130">
    <property type="entry name" value="PAS"/>
    <property type="match status" value="1"/>
</dbReference>
<dbReference type="Pfam" id="PF13426">
    <property type="entry name" value="PAS_9"/>
    <property type="match status" value="1"/>
</dbReference>
<dbReference type="PROSITE" id="PS50113">
    <property type="entry name" value="PAC"/>
    <property type="match status" value="1"/>
</dbReference>
<dbReference type="InterPro" id="IPR052155">
    <property type="entry name" value="Biofilm_reg_signaling"/>
</dbReference>
<name>A0A2V2NAE3_9EURY</name>